<dbReference type="Gene3D" id="3.40.50.620">
    <property type="entry name" value="HUPs"/>
    <property type="match status" value="1"/>
</dbReference>
<dbReference type="Proteomes" id="UP000189670">
    <property type="component" value="Unassembled WGS sequence"/>
</dbReference>
<accession>A0A1V1PFB2</accession>
<reference evidence="3" key="1">
    <citation type="submission" date="2012-11" db="EMBL/GenBank/DDBJ databases">
        <authorList>
            <person name="Lucero-Rivera Y.E."/>
            <person name="Tovar-Ramirez D."/>
        </authorList>
    </citation>
    <scope>NUCLEOTIDE SEQUENCE [LARGE SCALE GENOMIC DNA]</scope>
    <source>
        <strain evidence="3">Araruama</strain>
    </source>
</reference>
<evidence type="ECO:0000313" key="3">
    <source>
        <dbReference type="Proteomes" id="UP000189670"/>
    </source>
</evidence>
<dbReference type="Pfam" id="PF00582">
    <property type="entry name" value="Usp"/>
    <property type="match status" value="1"/>
</dbReference>
<evidence type="ECO:0000313" key="2">
    <source>
        <dbReference type="EMBL" id="ETR73466.1"/>
    </source>
</evidence>
<name>A0A1V1PFB2_9BACT</name>
<dbReference type="AlphaFoldDB" id="A0A1V1PFB2"/>
<dbReference type="SUPFAM" id="SSF52402">
    <property type="entry name" value="Adenine nucleotide alpha hydrolases-like"/>
    <property type="match status" value="1"/>
</dbReference>
<dbReference type="InterPro" id="IPR014729">
    <property type="entry name" value="Rossmann-like_a/b/a_fold"/>
</dbReference>
<organism evidence="2 3">
    <name type="scientific">Candidatus Magnetoglobus multicellularis str. Araruama</name>
    <dbReference type="NCBI Taxonomy" id="890399"/>
    <lineage>
        <taxon>Bacteria</taxon>
        <taxon>Pseudomonadati</taxon>
        <taxon>Thermodesulfobacteriota</taxon>
        <taxon>Desulfobacteria</taxon>
        <taxon>Desulfobacterales</taxon>
        <taxon>Desulfobacteraceae</taxon>
        <taxon>Candidatus Magnetoglobus</taxon>
    </lineage>
</organism>
<dbReference type="CDD" id="cd00293">
    <property type="entry name" value="USP-like"/>
    <property type="match status" value="1"/>
</dbReference>
<evidence type="ECO:0000259" key="1">
    <source>
        <dbReference type="Pfam" id="PF00582"/>
    </source>
</evidence>
<dbReference type="EMBL" id="ATBP01000058">
    <property type="protein sequence ID" value="ETR73466.1"/>
    <property type="molecule type" value="Genomic_DNA"/>
</dbReference>
<gene>
    <name evidence="2" type="ORF">OMM_06910</name>
</gene>
<comment type="caution">
    <text evidence="2">The sequence shown here is derived from an EMBL/GenBank/DDBJ whole genome shotgun (WGS) entry which is preliminary data.</text>
</comment>
<sequence length="153" mass="17339">MHEGRHTLKHSILIVLKDSVSSREALEYISLLPLCKEDVDITLMHIFRKTSMSEELMGENFLEEETEKWQKQLQKAKDTLTSQGLLPEKIHTKLVSEQYPTVADGIIEQFKQGGYGTLVLGHKKKSRAEEFVKGDISMKLLRSLEGAAILSIT</sequence>
<feature type="domain" description="UspA" evidence="1">
    <location>
        <begin position="11"/>
        <end position="143"/>
    </location>
</feature>
<protein>
    <submittedName>
        <fullName evidence="2">UspA domain-containing protein</fullName>
    </submittedName>
</protein>
<dbReference type="InterPro" id="IPR006016">
    <property type="entry name" value="UspA"/>
</dbReference>
<proteinExistence type="predicted"/>